<sequence>MRSKLFVPASRPELFEKALASAADALSFDLEDSVAPARKPDAREALRALLVSPAMREHGKVLIVRVNALDTPWFADDIAAVVQPGLDYVNLPKPESADDVRAAAAAIERAERANGVSRPVKLLLNVESPRALREAATLAAAHARVAGLQLGLGDLFEPLGIARRDPAAVQQAMFSLRLAAGEAGVFAYDSAFANIKDTEGFRAEAELARALGFLGKSCIHPSQIALANDVFRPSDEEIAHALRVVEAARNAERDGVGAYVVDGKMIDAPFVERARALVQSAERLGLVACATSSEVRQ</sequence>
<keyword evidence="6" id="KW-1185">Reference proteome</keyword>
<dbReference type="Gene3D" id="3.20.20.60">
    <property type="entry name" value="Phosphoenolpyruvate-binding domains"/>
    <property type="match status" value="1"/>
</dbReference>
<dbReference type="SUPFAM" id="SSF51621">
    <property type="entry name" value="Phosphoenolpyruvate/pyruvate domain"/>
    <property type="match status" value="1"/>
</dbReference>
<protein>
    <submittedName>
        <fullName evidence="5">Citrate lyase subunit beta</fullName>
        <ecNumber evidence="5">4.1.3.6</ecNumber>
    </submittedName>
</protein>
<name>A0ABM8NVF5_9BURK</name>
<dbReference type="EMBL" id="CAJHCQ010000011">
    <property type="protein sequence ID" value="CAD6545292.1"/>
    <property type="molecule type" value="Genomic_DNA"/>
</dbReference>
<evidence type="ECO:0000256" key="2">
    <source>
        <dbReference type="ARBA" id="ARBA00022723"/>
    </source>
</evidence>
<reference evidence="5 6" key="1">
    <citation type="submission" date="2020-10" db="EMBL/GenBank/DDBJ databases">
        <authorList>
            <person name="Peeters C."/>
        </authorList>
    </citation>
    <scope>NUCLEOTIDE SEQUENCE [LARGE SCALE GENOMIC DNA]</scope>
    <source>
        <strain evidence="5 6">LMG 27952</strain>
    </source>
</reference>
<accession>A0ABM8NVF5</accession>
<evidence type="ECO:0000313" key="6">
    <source>
        <dbReference type="Proteomes" id="UP000656319"/>
    </source>
</evidence>
<dbReference type="PIRSF" id="PIRSF015582">
    <property type="entry name" value="Cit_lyase_B"/>
    <property type="match status" value="1"/>
</dbReference>
<proteinExistence type="predicted"/>
<dbReference type="Proteomes" id="UP000656319">
    <property type="component" value="Unassembled WGS sequence"/>
</dbReference>
<dbReference type="InterPro" id="IPR040442">
    <property type="entry name" value="Pyrv_kinase-like_dom_sf"/>
</dbReference>
<dbReference type="RefSeq" id="WP_201697906.1">
    <property type="nucleotide sequence ID" value="NZ_CAJHCQ010000011.1"/>
</dbReference>
<evidence type="ECO:0000313" key="5">
    <source>
        <dbReference type="EMBL" id="CAD6545292.1"/>
    </source>
</evidence>
<evidence type="ECO:0000256" key="3">
    <source>
        <dbReference type="ARBA" id="ARBA00022842"/>
    </source>
</evidence>
<evidence type="ECO:0000256" key="1">
    <source>
        <dbReference type="ARBA" id="ARBA00001946"/>
    </source>
</evidence>
<dbReference type="PANTHER" id="PTHR32308">
    <property type="entry name" value="LYASE BETA SUBUNIT, PUTATIVE (AFU_ORTHOLOGUE AFUA_4G13030)-RELATED"/>
    <property type="match status" value="1"/>
</dbReference>
<keyword evidence="2" id="KW-0479">Metal-binding</keyword>
<organism evidence="5 6">
    <name type="scientific">Paraburkholderia hiiakae</name>
    <dbReference type="NCBI Taxonomy" id="1081782"/>
    <lineage>
        <taxon>Bacteria</taxon>
        <taxon>Pseudomonadati</taxon>
        <taxon>Pseudomonadota</taxon>
        <taxon>Betaproteobacteria</taxon>
        <taxon>Burkholderiales</taxon>
        <taxon>Burkholderiaceae</taxon>
        <taxon>Paraburkholderia</taxon>
    </lineage>
</organism>
<dbReference type="PANTHER" id="PTHR32308:SF10">
    <property type="entry name" value="CITRATE LYASE SUBUNIT BETA"/>
    <property type="match status" value="1"/>
</dbReference>
<comment type="caution">
    <text evidence="5">The sequence shown here is derived from an EMBL/GenBank/DDBJ whole genome shotgun (WGS) entry which is preliminary data.</text>
</comment>
<evidence type="ECO:0000259" key="4">
    <source>
        <dbReference type="Pfam" id="PF03328"/>
    </source>
</evidence>
<keyword evidence="5" id="KW-0456">Lyase</keyword>
<dbReference type="InterPro" id="IPR015813">
    <property type="entry name" value="Pyrv/PenolPyrv_kinase-like_dom"/>
</dbReference>
<feature type="domain" description="HpcH/HpaI aldolase/citrate lyase" evidence="4">
    <location>
        <begin position="2"/>
        <end position="221"/>
    </location>
</feature>
<gene>
    <name evidence="5" type="primary">citE</name>
    <name evidence="5" type="ORF">LMG27952_04287</name>
</gene>
<comment type="cofactor">
    <cofactor evidence="1">
        <name>Mg(2+)</name>
        <dbReference type="ChEBI" id="CHEBI:18420"/>
    </cofactor>
</comment>
<dbReference type="GO" id="GO:0008815">
    <property type="term" value="F:citrate (pro-3S)-lyase activity"/>
    <property type="evidence" value="ECO:0007669"/>
    <property type="project" value="UniProtKB-EC"/>
</dbReference>
<dbReference type="InterPro" id="IPR005000">
    <property type="entry name" value="Aldolase/citrate-lyase_domain"/>
</dbReference>
<dbReference type="EC" id="4.1.3.6" evidence="5"/>
<dbReference type="Pfam" id="PF03328">
    <property type="entry name" value="HpcH_HpaI"/>
    <property type="match status" value="1"/>
</dbReference>
<keyword evidence="3" id="KW-0460">Magnesium</keyword>
<dbReference type="InterPro" id="IPR011206">
    <property type="entry name" value="Citrate_lyase_beta/mcl1/mcl2"/>
</dbReference>